<organism evidence="10 11">
    <name type="scientific">Aspergillus pseudoustus</name>
    <dbReference type="NCBI Taxonomy" id="1810923"/>
    <lineage>
        <taxon>Eukaryota</taxon>
        <taxon>Fungi</taxon>
        <taxon>Dikarya</taxon>
        <taxon>Ascomycota</taxon>
        <taxon>Pezizomycotina</taxon>
        <taxon>Eurotiomycetes</taxon>
        <taxon>Eurotiomycetidae</taxon>
        <taxon>Eurotiales</taxon>
        <taxon>Aspergillaceae</taxon>
        <taxon>Aspergillus</taxon>
        <taxon>Aspergillus subgen. Nidulantes</taxon>
    </lineage>
</organism>
<gene>
    <name evidence="10" type="ORF">BJY01DRAFT_258876</name>
</gene>
<accession>A0ABR4KMF4</accession>
<evidence type="ECO:0000259" key="9">
    <source>
        <dbReference type="PROSITE" id="PS50850"/>
    </source>
</evidence>
<dbReference type="InterPro" id="IPR005829">
    <property type="entry name" value="Sugar_transporter_CS"/>
</dbReference>
<evidence type="ECO:0000256" key="3">
    <source>
        <dbReference type="ARBA" id="ARBA00022448"/>
    </source>
</evidence>
<feature type="transmembrane region" description="Helical" evidence="8">
    <location>
        <begin position="264"/>
        <end position="286"/>
    </location>
</feature>
<keyword evidence="6 8" id="KW-0472">Membrane</keyword>
<dbReference type="PANTHER" id="PTHR48022:SF28">
    <property type="entry name" value="MAJOR FACILITATOR SUPERFAMILY (MFS) PROFILE DOMAIN-CONTAINING PROTEIN-RELATED"/>
    <property type="match status" value="1"/>
</dbReference>
<dbReference type="Gene3D" id="1.20.1250.20">
    <property type="entry name" value="MFS general substrate transporter like domains"/>
    <property type="match status" value="1"/>
</dbReference>
<keyword evidence="5 8" id="KW-1133">Transmembrane helix</keyword>
<feature type="transmembrane region" description="Helical" evidence="8">
    <location>
        <begin position="362"/>
        <end position="383"/>
    </location>
</feature>
<feature type="transmembrane region" description="Helical" evidence="8">
    <location>
        <begin position="426"/>
        <end position="445"/>
    </location>
</feature>
<dbReference type="InterPro" id="IPR020846">
    <property type="entry name" value="MFS_dom"/>
</dbReference>
<dbReference type="Pfam" id="PF00083">
    <property type="entry name" value="Sugar_tr"/>
    <property type="match status" value="1"/>
</dbReference>
<proteinExistence type="inferred from homology"/>
<keyword evidence="11" id="KW-1185">Reference proteome</keyword>
<evidence type="ECO:0000313" key="11">
    <source>
        <dbReference type="Proteomes" id="UP001610446"/>
    </source>
</evidence>
<feature type="transmembrane region" description="Helical" evidence="8">
    <location>
        <begin position="395"/>
        <end position="414"/>
    </location>
</feature>
<feature type="transmembrane region" description="Helical" evidence="8">
    <location>
        <begin position="108"/>
        <end position="130"/>
    </location>
</feature>
<feature type="transmembrane region" description="Helical" evidence="8">
    <location>
        <begin position="142"/>
        <end position="160"/>
    </location>
</feature>
<reference evidence="10 11" key="1">
    <citation type="submission" date="2024-07" db="EMBL/GenBank/DDBJ databases">
        <title>Section-level genome sequencing and comparative genomics of Aspergillus sections Usti and Cavernicolus.</title>
        <authorList>
            <consortium name="Lawrence Berkeley National Laboratory"/>
            <person name="Nybo J.L."/>
            <person name="Vesth T.C."/>
            <person name="Theobald S."/>
            <person name="Frisvad J.C."/>
            <person name="Larsen T.O."/>
            <person name="Kjaerboelling I."/>
            <person name="Rothschild-Mancinelli K."/>
            <person name="Lyhne E.K."/>
            <person name="Kogle M.E."/>
            <person name="Barry K."/>
            <person name="Clum A."/>
            <person name="Na H."/>
            <person name="Ledsgaard L."/>
            <person name="Lin J."/>
            <person name="Lipzen A."/>
            <person name="Kuo A."/>
            <person name="Riley R."/>
            <person name="Mondo S."/>
            <person name="Labutti K."/>
            <person name="Haridas S."/>
            <person name="Pangalinan J."/>
            <person name="Salamov A.A."/>
            <person name="Simmons B.A."/>
            <person name="Magnuson J.K."/>
            <person name="Chen J."/>
            <person name="Drula E."/>
            <person name="Henrissat B."/>
            <person name="Wiebenga A."/>
            <person name="Lubbers R.J."/>
            <person name="Gomes A.C."/>
            <person name="Makela M.R."/>
            <person name="Stajich J."/>
            <person name="Grigoriev I.V."/>
            <person name="Mortensen U.H."/>
            <person name="De Vries R.P."/>
            <person name="Baker S.E."/>
            <person name="Andersen M.R."/>
        </authorList>
    </citation>
    <scope>NUCLEOTIDE SEQUENCE [LARGE SCALE GENOMIC DNA]</scope>
    <source>
        <strain evidence="10 11">CBS 123904</strain>
    </source>
</reference>
<dbReference type="EMBL" id="JBFXLU010000019">
    <property type="protein sequence ID" value="KAL2853465.1"/>
    <property type="molecule type" value="Genomic_DNA"/>
</dbReference>
<dbReference type="PROSITE" id="PS50850">
    <property type="entry name" value="MFS"/>
    <property type="match status" value="1"/>
</dbReference>
<keyword evidence="4 8" id="KW-0812">Transmembrane</keyword>
<comment type="subcellular location">
    <subcellularLocation>
        <location evidence="1">Membrane</location>
        <topology evidence="1">Multi-pass membrane protein</topology>
    </subcellularLocation>
</comment>
<feature type="transmembrane region" description="Helical" evidence="8">
    <location>
        <begin position="330"/>
        <end position="350"/>
    </location>
</feature>
<evidence type="ECO:0000256" key="2">
    <source>
        <dbReference type="ARBA" id="ARBA00010992"/>
    </source>
</evidence>
<evidence type="ECO:0000256" key="7">
    <source>
        <dbReference type="RuleBase" id="RU003346"/>
    </source>
</evidence>
<name>A0ABR4KMF4_9EURO</name>
<feature type="domain" description="Major facilitator superfamily (MFS) profile" evidence="9">
    <location>
        <begin position="15"/>
        <end position="449"/>
    </location>
</feature>
<feature type="transmembrane region" description="Helical" evidence="8">
    <location>
        <begin position="84"/>
        <end position="102"/>
    </location>
</feature>
<evidence type="ECO:0000256" key="5">
    <source>
        <dbReference type="ARBA" id="ARBA00022989"/>
    </source>
</evidence>
<dbReference type="InterPro" id="IPR036259">
    <property type="entry name" value="MFS_trans_sf"/>
</dbReference>
<evidence type="ECO:0000256" key="8">
    <source>
        <dbReference type="SAM" id="Phobius"/>
    </source>
</evidence>
<dbReference type="PANTHER" id="PTHR48022">
    <property type="entry name" value="PLASTIDIC GLUCOSE TRANSPORTER 4"/>
    <property type="match status" value="1"/>
</dbReference>
<evidence type="ECO:0000256" key="4">
    <source>
        <dbReference type="ARBA" id="ARBA00022692"/>
    </source>
</evidence>
<dbReference type="InterPro" id="IPR003663">
    <property type="entry name" value="Sugar/inositol_transpt"/>
</dbReference>
<dbReference type="NCBIfam" id="TIGR00879">
    <property type="entry name" value="SP"/>
    <property type="match status" value="1"/>
</dbReference>
<feature type="transmembrane region" description="Helical" evidence="8">
    <location>
        <begin position="172"/>
        <end position="195"/>
    </location>
</feature>
<feature type="transmembrane region" description="Helical" evidence="8">
    <location>
        <begin position="306"/>
        <end position="323"/>
    </location>
</feature>
<dbReference type="PROSITE" id="PS00217">
    <property type="entry name" value="SUGAR_TRANSPORT_2"/>
    <property type="match status" value="1"/>
</dbReference>
<dbReference type="Proteomes" id="UP001610446">
    <property type="component" value="Unassembled WGS sequence"/>
</dbReference>
<evidence type="ECO:0000256" key="6">
    <source>
        <dbReference type="ARBA" id="ARBA00023136"/>
    </source>
</evidence>
<keyword evidence="3 7" id="KW-0813">Transport</keyword>
<evidence type="ECO:0000256" key="1">
    <source>
        <dbReference type="ARBA" id="ARBA00004141"/>
    </source>
</evidence>
<feature type="transmembrane region" description="Helical" evidence="8">
    <location>
        <begin position="12"/>
        <end position="33"/>
    </location>
</feature>
<protein>
    <submittedName>
        <fullName evidence="10">General substrate transporter</fullName>
    </submittedName>
</protein>
<feature type="transmembrane region" description="Helical" evidence="8">
    <location>
        <begin position="53"/>
        <end position="75"/>
    </location>
</feature>
<evidence type="ECO:0000313" key="10">
    <source>
        <dbReference type="EMBL" id="KAL2853465.1"/>
    </source>
</evidence>
<dbReference type="InterPro" id="IPR005828">
    <property type="entry name" value="MFS_sugar_transport-like"/>
</dbReference>
<comment type="caution">
    <text evidence="10">The sequence shown here is derived from an EMBL/GenBank/DDBJ whole genome shotgun (WGS) entry which is preliminary data.</text>
</comment>
<comment type="similarity">
    <text evidence="2 7">Belongs to the major facilitator superfamily. Sugar transporter (TC 2.A.1.1) family.</text>
</comment>
<dbReference type="SUPFAM" id="SSF103473">
    <property type="entry name" value="MFS general substrate transporter"/>
    <property type="match status" value="1"/>
</dbReference>
<dbReference type="PRINTS" id="PR00171">
    <property type="entry name" value="SUGRTRNSPORT"/>
</dbReference>
<sequence>MVSLTLRGRSLRLAVTLSCASGYLLFGYDQGVLGGLVNQPTFLDRLGNPSSGLIGSTMAIFYPACVVGSIISGLVGQKLGRRKMIFLGTIVMTIGIILQTVMQTFVQFIVGRIITGIGNGLITATIPIYVAEVATDSARGRVVCIQMSIVIFGLFTAYWIDYGTIRHLSGDAVWRLPIALQLVFSVACCSTIMLLPESPRWLFSRGRKNESATVLAQLFDCDADDNQVLYKIQELEQTMRLEQEKLSLHELFHSKSELKLFRRIAIVFIIPMLGQFTGVNVLTFYLPVVLEDILGFSSNLSSLTSGFIQLAYWVGTLPPIWTVERFGRRATLLLGSAVLAFSMILFTISLNINTPGGNNLSLAMLVLFQFGMGMSWSCIPWIIAPEITPLNLRHIGGALGPGSQWLWTTVIVFMAPPAIENTGWKIYILFDIGIVAGLVFVYFFLPETKDKTLEEIDYVFASNATQSALAARAPQEAIMINTLHGKSDVELQQVERV</sequence>
<dbReference type="InterPro" id="IPR050360">
    <property type="entry name" value="MFS_Sugar_Transporters"/>
</dbReference>